<dbReference type="Gene3D" id="1.25.40.10">
    <property type="entry name" value="Tetratricopeptide repeat domain"/>
    <property type="match status" value="1"/>
</dbReference>
<dbReference type="SUPFAM" id="SSF82199">
    <property type="entry name" value="SET domain"/>
    <property type="match status" value="1"/>
</dbReference>
<accession>A0ABM1RZ30</accession>
<proteinExistence type="predicted"/>
<dbReference type="PANTHER" id="PTHR12197:SF251">
    <property type="entry name" value="EG:BACR7C10.4 PROTEIN"/>
    <property type="match status" value="1"/>
</dbReference>
<dbReference type="Proteomes" id="UP000694941">
    <property type="component" value="Unplaced"/>
</dbReference>
<dbReference type="InterPro" id="IPR046341">
    <property type="entry name" value="SET_dom_sf"/>
</dbReference>
<reference evidence="2" key="1">
    <citation type="submission" date="2025-08" db="UniProtKB">
        <authorList>
            <consortium name="RefSeq"/>
        </authorList>
    </citation>
    <scope>IDENTIFICATION</scope>
    <source>
        <tissue evidence="2">Muscle</tissue>
    </source>
</reference>
<evidence type="ECO:0000313" key="1">
    <source>
        <dbReference type="Proteomes" id="UP000694941"/>
    </source>
</evidence>
<evidence type="ECO:0000313" key="2">
    <source>
        <dbReference type="RefSeq" id="XP_022236635.1"/>
    </source>
</evidence>
<dbReference type="InterPro" id="IPR011990">
    <property type="entry name" value="TPR-like_helical_dom_sf"/>
</dbReference>
<keyword evidence="1" id="KW-1185">Reference proteome</keyword>
<dbReference type="PANTHER" id="PTHR12197">
    <property type="entry name" value="HISTONE-LYSINE N-METHYLTRANSFERASE SMYD"/>
    <property type="match status" value="1"/>
</dbReference>
<name>A0ABM1RZ30_LIMPO</name>
<organism evidence="1 2">
    <name type="scientific">Limulus polyphemus</name>
    <name type="common">Atlantic horseshoe crab</name>
    <dbReference type="NCBI Taxonomy" id="6850"/>
    <lineage>
        <taxon>Eukaryota</taxon>
        <taxon>Metazoa</taxon>
        <taxon>Ecdysozoa</taxon>
        <taxon>Arthropoda</taxon>
        <taxon>Chelicerata</taxon>
        <taxon>Merostomata</taxon>
        <taxon>Xiphosura</taxon>
        <taxon>Limulidae</taxon>
        <taxon>Limulus</taxon>
    </lineage>
</organism>
<dbReference type="GeneID" id="106477300"/>
<dbReference type="RefSeq" id="XP_022236635.1">
    <property type="nucleotide sequence ID" value="XM_022380927.1"/>
</dbReference>
<dbReference type="Gene3D" id="2.170.270.10">
    <property type="entry name" value="SET domain"/>
    <property type="match status" value="1"/>
</dbReference>
<protein>
    <submittedName>
        <fullName evidence="2">Histone-lysine N-methyltransferase SMYD3-like</fullName>
    </submittedName>
</protein>
<gene>
    <name evidence="2" type="primary">LOC106477300</name>
</gene>
<sequence>MSHEEEIKNDLQRSEELATLILGLKLFIGEKNLPSPNEIVEIFGKMVINSYCIYSGDLQVIGTGLYLGASVLDHSCEPNAVVTFNGTTLYVRALQDLDELDYKRVFISYIDQMATTQERLKTLKEQYYFVCQCQRCNDPKLDILMTKTVECATEEDVAKVTEESRRMVELLEKKKRKMMTHQLYWKCVSIV</sequence>
<dbReference type="InterPro" id="IPR050869">
    <property type="entry name" value="H3K4_H4K5_MeTrfase"/>
</dbReference>